<dbReference type="InterPro" id="IPR001305">
    <property type="entry name" value="HSP_DnaJ_Cys-rich_dom"/>
</dbReference>
<dbReference type="CDD" id="cd10719">
    <property type="entry name" value="DnaJ_zf"/>
    <property type="match status" value="1"/>
</dbReference>
<evidence type="ECO:0000313" key="3">
    <source>
        <dbReference type="Proteomes" id="UP000731465"/>
    </source>
</evidence>
<dbReference type="EMBL" id="JAGFNY010000001">
    <property type="protein sequence ID" value="MBW7569494.1"/>
    <property type="molecule type" value="Genomic_DNA"/>
</dbReference>
<feature type="transmembrane region" description="Helical" evidence="1">
    <location>
        <begin position="446"/>
        <end position="464"/>
    </location>
</feature>
<organism evidence="2 3">
    <name type="scientific">Succinivibrio faecicola</name>
    <dbReference type="NCBI Taxonomy" id="2820300"/>
    <lineage>
        <taxon>Bacteria</taxon>
        <taxon>Pseudomonadati</taxon>
        <taxon>Pseudomonadota</taxon>
        <taxon>Gammaproteobacteria</taxon>
        <taxon>Aeromonadales</taxon>
        <taxon>Succinivibrionaceae</taxon>
        <taxon>Succinivibrio</taxon>
    </lineage>
</organism>
<comment type="caution">
    <text evidence="2">The sequence shown here is derived from an EMBL/GenBank/DDBJ whole genome shotgun (WGS) entry which is preliminary data.</text>
</comment>
<dbReference type="RefSeq" id="WP_219936069.1">
    <property type="nucleotide sequence ID" value="NZ_JAGFNY010000001.1"/>
</dbReference>
<evidence type="ECO:0000313" key="2">
    <source>
        <dbReference type="EMBL" id="MBW7569494.1"/>
    </source>
</evidence>
<keyword evidence="1" id="KW-1133">Transmembrane helix</keyword>
<sequence length="515" mass="58359">MRNIKEALLSLLAAGKFDSSRVAFGPINKKEIVLVFKSTWTFDVDSKDVVIRRLIESDELLSSEELSAFARDNTYALLKDKKLKRPFCVDLESKSAKEVFDICNRINRIAPRSARGRCNCPDCHGSTKTNCPNCSGYGKILCPSCQGRDNGCTRCRHTGYIVCPSCRGERKLPCSKCKSTGSVIIERQISLLANTHNVIEYEGVSKNDKVDIPGLHIDNFCFDSILNNCDFKLADAEFKQDNSFLLTYKATTEISYVKLSVHGIDNVFNFYTVGANAIPLNIPPIFDYEYALLKHDLTEAAVGKTMTLMSKKIELFRDLAKNPFFNSLLTGYEADYNGITKRLISDKAFSEPYMDKANFTMRTKLESMVATRKDDLSDVLANKLVSHTRHLVSDDFAKESCMSLVEFIIHLKYRSRFSFRMWNLATLTIWVVSFLYLFFSPHAFSAVISIFITVICCVIMSYYVTQNLKLSEVISSSRTLHEVSKFTDLNYDVIRSFITLMGVILIDIVLVWAMN</sequence>
<feature type="transmembrane region" description="Helical" evidence="1">
    <location>
        <begin position="493"/>
        <end position="513"/>
    </location>
</feature>
<name>A0ABS7DDY7_9GAMM</name>
<dbReference type="Proteomes" id="UP000731465">
    <property type="component" value="Unassembled WGS sequence"/>
</dbReference>
<protein>
    <recommendedName>
        <fullName evidence="4">CR-type domain-containing protein</fullName>
    </recommendedName>
</protein>
<feature type="transmembrane region" description="Helical" evidence="1">
    <location>
        <begin position="421"/>
        <end position="439"/>
    </location>
</feature>
<reference evidence="2 3" key="1">
    <citation type="submission" date="2021-03" db="EMBL/GenBank/DDBJ databases">
        <title>Succinivibrio sp. nov. isolated from feces of cow.</title>
        <authorList>
            <person name="Choi J.-Y."/>
        </authorList>
    </citation>
    <scope>NUCLEOTIDE SEQUENCE [LARGE SCALE GENOMIC DNA]</scope>
    <source>
        <strain evidence="2 3">AGMB01872</strain>
    </source>
</reference>
<keyword evidence="1" id="KW-0812">Transmembrane</keyword>
<keyword evidence="3" id="KW-1185">Reference proteome</keyword>
<proteinExistence type="predicted"/>
<keyword evidence="1" id="KW-0472">Membrane</keyword>
<accession>A0ABS7DDY7</accession>
<evidence type="ECO:0008006" key="4">
    <source>
        <dbReference type="Google" id="ProtNLM"/>
    </source>
</evidence>
<gene>
    <name evidence="2" type="ORF">J5V48_01110</name>
</gene>
<evidence type="ECO:0000256" key="1">
    <source>
        <dbReference type="SAM" id="Phobius"/>
    </source>
</evidence>